<dbReference type="Pfam" id="PF03631">
    <property type="entry name" value="Virul_fac_BrkB"/>
    <property type="match status" value="1"/>
</dbReference>
<evidence type="ECO:0000313" key="7">
    <source>
        <dbReference type="EMBL" id="QWZ06837.1"/>
    </source>
</evidence>
<dbReference type="PANTHER" id="PTHR30213">
    <property type="entry name" value="INNER MEMBRANE PROTEIN YHJD"/>
    <property type="match status" value="1"/>
</dbReference>
<name>A0A975SW07_9ACTN</name>
<feature type="transmembrane region" description="Helical" evidence="6">
    <location>
        <begin position="156"/>
        <end position="183"/>
    </location>
</feature>
<dbReference type="PANTHER" id="PTHR30213:SF1">
    <property type="entry name" value="INNER MEMBRANE PROTEIN YHJD"/>
    <property type="match status" value="1"/>
</dbReference>
<dbReference type="Proteomes" id="UP000683575">
    <property type="component" value="Chromosome"/>
</dbReference>
<keyword evidence="2" id="KW-1003">Cell membrane</keyword>
<feature type="transmembrane region" description="Helical" evidence="6">
    <location>
        <begin position="331"/>
        <end position="351"/>
    </location>
</feature>
<proteinExistence type="predicted"/>
<feature type="transmembrane region" description="Helical" evidence="6">
    <location>
        <begin position="265"/>
        <end position="290"/>
    </location>
</feature>
<organism evidence="7 8">
    <name type="scientific">Nocardioides panacis</name>
    <dbReference type="NCBI Taxonomy" id="2849501"/>
    <lineage>
        <taxon>Bacteria</taxon>
        <taxon>Bacillati</taxon>
        <taxon>Actinomycetota</taxon>
        <taxon>Actinomycetes</taxon>
        <taxon>Propionibacteriales</taxon>
        <taxon>Nocardioidaceae</taxon>
        <taxon>Nocardioides</taxon>
    </lineage>
</organism>
<evidence type="ECO:0000313" key="8">
    <source>
        <dbReference type="Proteomes" id="UP000683575"/>
    </source>
</evidence>
<evidence type="ECO:0000256" key="6">
    <source>
        <dbReference type="SAM" id="Phobius"/>
    </source>
</evidence>
<evidence type="ECO:0000256" key="3">
    <source>
        <dbReference type="ARBA" id="ARBA00022692"/>
    </source>
</evidence>
<reference evidence="7" key="1">
    <citation type="submission" date="2021-06" db="EMBL/GenBank/DDBJ databases">
        <title>Complete genome sequence of Nocardioides sp. G188.</title>
        <authorList>
            <person name="Im W.-T."/>
        </authorList>
    </citation>
    <scope>NUCLEOTIDE SEQUENCE</scope>
    <source>
        <strain evidence="7">G188</strain>
    </source>
</reference>
<sequence>MASLKDRAAAAVARLRATYPWLDHVVRMVQHYGAVNGNAQAGAVTFFGFLSFFPILALGFFVIGLLAQLYPDLKDQMVVEINKLVPGVIGSDPGQIKLSTIESYSGTIGIVGLVVVVYAGLGWLSGMRQALEVMFVVPRQEQPNFLVGKLRDLGTLVLVGLTLTVSVALSAAVTGFTGLILGWVGIDSGSLVPTVLVGVVGHALALAASTVLLLTMFRLLVAESHVPRGALLRGALLGAVGFEVLKLGANLLLKQTQGNPAFQVFGVTLILLVWINYFSRLVMYAAAWAYTATTALERRTTEAMRAPGAALALEAADTRAPAPAAVTDRPWAIAVAAGAGALLGAALMRVLRGGTR</sequence>
<dbReference type="GO" id="GO:0005886">
    <property type="term" value="C:plasma membrane"/>
    <property type="evidence" value="ECO:0007669"/>
    <property type="project" value="UniProtKB-SubCell"/>
</dbReference>
<keyword evidence="3 6" id="KW-0812">Transmembrane</keyword>
<protein>
    <submittedName>
        <fullName evidence="7">YihY/virulence factor BrkB family protein</fullName>
    </submittedName>
</protein>
<keyword evidence="5 6" id="KW-0472">Membrane</keyword>
<dbReference type="AlphaFoldDB" id="A0A975SW07"/>
<keyword evidence="4 6" id="KW-1133">Transmembrane helix</keyword>
<keyword evidence="8" id="KW-1185">Reference proteome</keyword>
<feature type="transmembrane region" description="Helical" evidence="6">
    <location>
        <begin position="46"/>
        <end position="67"/>
    </location>
</feature>
<feature type="transmembrane region" description="Helical" evidence="6">
    <location>
        <begin position="231"/>
        <end position="253"/>
    </location>
</feature>
<feature type="transmembrane region" description="Helical" evidence="6">
    <location>
        <begin position="104"/>
        <end position="124"/>
    </location>
</feature>
<dbReference type="InterPro" id="IPR017039">
    <property type="entry name" value="Virul_fac_BrkB"/>
</dbReference>
<dbReference type="EMBL" id="CP077062">
    <property type="protein sequence ID" value="QWZ06837.1"/>
    <property type="molecule type" value="Genomic_DNA"/>
</dbReference>
<evidence type="ECO:0000256" key="4">
    <source>
        <dbReference type="ARBA" id="ARBA00022989"/>
    </source>
</evidence>
<evidence type="ECO:0000256" key="1">
    <source>
        <dbReference type="ARBA" id="ARBA00004651"/>
    </source>
</evidence>
<evidence type="ECO:0000256" key="5">
    <source>
        <dbReference type="ARBA" id="ARBA00023136"/>
    </source>
</evidence>
<evidence type="ECO:0000256" key="2">
    <source>
        <dbReference type="ARBA" id="ARBA00022475"/>
    </source>
</evidence>
<dbReference type="RefSeq" id="WP_216938112.1">
    <property type="nucleotide sequence ID" value="NZ_CP077062.1"/>
</dbReference>
<accession>A0A975SW07</accession>
<gene>
    <name evidence="7" type="ORF">KRR39_15060</name>
</gene>
<feature type="transmembrane region" description="Helical" evidence="6">
    <location>
        <begin position="195"/>
        <end position="219"/>
    </location>
</feature>
<dbReference type="KEGG" id="nps:KRR39_15060"/>
<comment type="subcellular location">
    <subcellularLocation>
        <location evidence="1">Cell membrane</location>
        <topology evidence="1">Multi-pass membrane protein</topology>
    </subcellularLocation>
</comment>